<gene>
    <name evidence="1" type="ORF">2019VC1_42</name>
</gene>
<protein>
    <submittedName>
        <fullName evidence="1">Uncharacterized protein</fullName>
    </submittedName>
</protein>
<dbReference type="EMBL" id="MT360682">
    <property type="protein sequence ID" value="QJT70647.1"/>
    <property type="molecule type" value="Genomic_DNA"/>
</dbReference>
<sequence>MKSVKVRLLNDGGYPFKAEHNRTFPVIVNGYIGDGYHGLVQVCYDDCKAIGMYPTEGQDYPFYGHRSGDCEMSCYIIRVVPVEQMPVGATLHYVQREDGEWEELKFKPRRIEVHDDIICLLSGYSGFSTKALNYSAEINIKRGTKIKYSTNC</sequence>
<accession>A0A6M5C980</accession>
<organism evidence="1">
    <name type="scientific">Vibrio phage Vc1</name>
    <dbReference type="NCBI Taxonomy" id="1480731"/>
    <lineage>
        <taxon>Viruses</taxon>
        <taxon>Duplodnaviria</taxon>
        <taxon>Heunggongvirae</taxon>
        <taxon>Uroviricota</taxon>
        <taxon>Caudoviricetes</taxon>
        <taxon>Drexlerviridae</taxon>
        <taxon>Jhansiroadvirus</taxon>
        <taxon>Jhansiroadvirus gwaliVC1</taxon>
    </lineage>
</organism>
<name>A0A6M5C980_9CAUD</name>
<proteinExistence type="predicted"/>
<evidence type="ECO:0000313" key="1">
    <source>
        <dbReference type="EMBL" id="QJT70647.1"/>
    </source>
</evidence>
<reference evidence="1" key="1">
    <citation type="submission" date="2020-04" db="EMBL/GenBank/DDBJ databases">
        <authorList>
            <person name="Kumar P."/>
            <person name="Meghvansi M.K."/>
            <person name="Kamboj D.V."/>
        </authorList>
    </citation>
    <scope>NUCLEOTIDE SEQUENCE [LARGE SCALE GENOMIC DNA]</scope>
</reference>